<dbReference type="AlphaFoldDB" id="A0AAD7XEL4"/>
<dbReference type="EMBL" id="JAPEVG010000024">
    <property type="protein sequence ID" value="KAJ8495437.1"/>
    <property type="molecule type" value="Genomic_DNA"/>
</dbReference>
<organism evidence="1 2">
    <name type="scientific">Trametes cubensis</name>
    <dbReference type="NCBI Taxonomy" id="1111947"/>
    <lineage>
        <taxon>Eukaryota</taxon>
        <taxon>Fungi</taxon>
        <taxon>Dikarya</taxon>
        <taxon>Basidiomycota</taxon>
        <taxon>Agaricomycotina</taxon>
        <taxon>Agaricomycetes</taxon>
        <taxon>Polyporales</taxon>
        <taxon>Polyporaceae</taxon>
        <taxon>Trametes</taxon>
    </lineage>
</organism>
<proteinExistence type="predicted"/>
<evidence type="ECO:0000313" key="1">
    <source>
        <dbReference type="EMBL" id="KAJ8495437.1"/>
    </source>
</evidence>
<name>A0AAD7XEL4_9APHY</name>
<sequence length="112" mass="12986">MLHECDFKGEIEEGMPDPDSRMSFGCGELYDACVRTQLLEPQYIDIGYRRVPAEWAKGTFEELIDHVRTESEWLKPAANITPEEVQLGIAELSNWHSYNMYRREGESRRVGC</sequence>
<evidence type="ECO:0000313" key="2">
    <source>
        <dbReference type="Proteomes" id="UP001215151"/>
    </source>
</evidence>
<reference evidence="1" key="1">
    <citation type="submission" date="2022-11" db="EMBL/GenBank/DDBJ databases">
        <title>Genome Sequence of Cubamyces cubensis.</title>
        <authorList>
            <person name="Buettner E."/>
        </authorList>
    </citation>
    <scope>NUCLEOTIDE SEQUENCE</scope>
    <source>
        <strain evidence="1">MPL-01</strain>
    </source>
</reference>
<keyword evidence="2" id="KW-1185">Reference proteome</keyword>
<dbReference type="Proteomes" id="UP001215151">
    <property type="component" value="Unassembled WGS sequence"/>
</dbReference>
<accession>A0AAD7XEL4</accession>
<comment type="caution">
    <text evidence="1">The sequence shown here is derived from an EMBL/GenBank/DDBJ whole genome shotgun (WGS) entry which is preliminary data.</text>
</comment>
<protein>
    <submittedName>
        <fullName evidence="1">Uncharacterized protein</fullName>
    </submittedName>
</protein>
<gene>
    <name evidence="1" type="ORF">ONZ51_g1703</name>
</gene>